<comment type="subunit">
    <text evidence="6">The glycine cleavage system is composed of four proteins: P, T, L and H. In this organism, the P 'protein' is a heterodimer of two subunits.</text>
</comment>
<dbReference type="GO" id="GO:0004375">
    <property type="term" value="F:glycine dehydrogenase (decarboxylating) activity"/>
    <property type="evidence" value="ECO:0007669"/>
    <property type="project" value="UniProtKB-EC"/>
</dbReference>
<organism evidence="10 12">
    <name type="scientific">Finegoldia magna</name>
    <name type="common">Peptostreptococcus magnus</name>
    <dbReference type="NCBI Taxonomy" id="1260"/>
    <lineage>
        <taxon>Bacteria</taxon>
        <taxon>Bacillati</taxon>
        <taxon>Bacillota</taxon>
        <taxon>Tissierellia</taxon>
        <taxon>Tissierellales</taxon>
        <taxon>Peptoniphilaceae</taxon>
        <taxon>Finegoldia</taxon>
    </lineage>
</organism>
<dbReference type="PANTHER" id="PTHR11773">
    <property type="entry name" value="GLYCINE DEHYDROGENASE, DECARBOXYLATING"/>
    <property type="match status" value="1"/>
</dbReference>
<evidence type="ECO:0000256" key="2">
    <source>
        <dbReference type="ARBA" id="ARBA00003788"/>
    </source>
</evidence>
<dbReference type="FunFam" id="3.40.640.10:FF:000034">
    <property type="entry name" value="Probable glycine dehydrogenase (decarboxylating) subunit 2"/>
    <property type="match status" value="1"/>
</dbReference>
<dbReference type="Gene3D" id="3.90.1150.10">
    <property type="entry name" value="Aspartate Aminotransferase, domain 1"/>
    <property type="match status" value="1"/>
</dbReference>
<proteinExistence type="inferred from homology"/>
<dbReference type="Pfam" id="PF02347">
    <property type="entry name" value="GDC-P"/>
    <property type="match status" value="1"/>
</dbReference>
<reference evidence="11" key="2">
    <citation type="submission" date="2017-04" db="EMBL/GenBank/DDBJ databases">
        <title>Finegoldia magna isolated from orthopedic joint implant-associated infections.</title>
        <authorList>
            <person name="Bjorklund S."/>
            <person name="Bruggemann H."/>
            <person name="Jensen A."/>
            <person name="Hellmark B."/>
            <person name="Soderquist B."/>
        </authorList>
    </citation>
    <scope>NUCLEOTIDE SEQUENCE [LARGE SCALE GENOMIC DNA]</scope>
    <source>
        <strain evidence="11">08T492</strain>
    </source>
</reference>
<feature type="modified residue" description="N6-(pyridoxal phosphate)lysine" evidence="6">
    <location>
        <position position="269"/>
    </location>
</feature>
<dbReference type="GO" id="GO:0030170">
    <property type="term" value="F:pyridoxal phosphate binding"/>
    <property type="evidence" value="ECO:0007669"/>
    <property type="project" value="TreeGrafter"/>
</dbReference>
<feature type="domain" description="Glycine cleavage system P-protein N-terminal" evidence="7">
    <location>
        <begin position="30"/>
        <end position="300"/>
    </location>
</feature>
<evidence type="ECO:0000256" key="3">
    <source>
        <dbReference type="ARBA" id="ARBA00022898"/>
    </source>
</evidence>
<evidence type="ECO:0000256" key="6">
    <source>
        <dbReference type="HAMAP-Rule" id="MF_00713"/>
    </source>
</evidence>
<evidence type="ECO:0000313" key="9">
    <source>
        <dbReference type="EMBL" id="OXZ39155.1"/>
    </source>
</evidence>
<evidence type="ECO:0000259" key="7">
    <source>
        <dbReference type="Pfam" id="PF02347"/>
    </source>
</evidence>
<dbReference type="InterPro" id="IPR049316">
    <property type="entry name" value="GDC-P_C"/>
</dbReference>
<dbReference type="EMBL" id="CP054000">
    <property type="protein sequence ID" value="QKH79601.1"/>
    <property type="molecule type" value="Genomic_DNA"/>
</dbReference>
<dbReference type="Gene3D" id="3.40.640.10">
    <property type="entry name" value="Type I PLP-dependent aspartate aminotransferase-like (Major domain)"/>
    <property type="match status" value="1"/>
</dbReference>
<dbReference type="InterPro" id="IPR020581">
    <property type="entry name" value="GDC_P"/>
</dbReference>
<dbReference type="NCBIfam" id="NF003346">
    <property type="entry name" value="PRK04366.1"/>
    <property type="match status" value="1"/>
</dbReference>
<feature type="domain" description="Glycine dehydrogenase C-terminal" evidence="8">
    <location>
        <begin position="348"/>
        <end position="453"/>
    </location>
</feature>
<dbReference type="PANTHER" id="PTHR11773:SF1">
    <property type="entry name" value="GLYCINE DEHYDROGENASE (DECARBOXYLATING), MITOCHONDRIAL"/>
    <property type="match status" value="1"/>
</dbReference>
<dbReference type="GO" id="GO:0005829">
    <property type="term" value="C:cytosol"/>
    <property type="evidence" value="ECO:0007669"/>
    <property type="project" value="TreeGrafter"/>
</dbReference>
<dbReference type="InterPro" id="IPR023012">
    <property type="entry name" value="GcvPB"/>
</dbReference>
<evidence type="ECO:0000256" key="1">
    <source>
        <dbReference type="ARBA" id="ARBA00001933"/>
    </source>
</evidence>
<name>A0A133N393_FINMA</name>
<dbReference type="InterPro" id="IPR049315">
    <property type="entry name" value="GDC-P_N"/>
</dbReference>
<dbReference type="GO" id="GO:0016594">
    <property type="term" value="F:glycine binding"/>
    <property type="evidence" value="ECO:0007669"/>
    <property type="project" value="TreeGrafter"/>
</dbReference>
<dbReference type="Proteomes" id="UP000502899">
    <property type="component" value="Chromosome"/>
</dbReference>
<dbReference type="Pfam" id="PF21478">
    <property type="entry name" value="GcvP2_C"/>
    <property type="match status" value="1"/>
</dbReference>
<protein>
    <recommendedName>
        <fullName evidence="6">Probable glycine dehydrogenase (decarboxylating) subunit 2</fullName>
        <ecNumber evidence="6">1.4.4.2</ecNumber>
    </recommendedName>
    <alternativeName>
        <fullName evidence="6">Glycine cleavage system P-protein subunit 2</fullName>
    </alternativeName>
    <alternativeName>
        <fullName evidence="6">Glycine decarboxylase subunit 2</fullName>
    </alternativeName>
    <alternativeName>
        <fullName evidence="6">Glycine dehydrogenase (aminomethyl-transferring) subunit 2</fullName>
    </alternativeName>
</protein>
<dbReference type="GO" id="GO:0005960">
    <property type="term" value="C:glycine cleavage complex"/>
    <property type="evidence" value="ECO:0007669"/>
    <property type="project" value="TreeGrafter"/>
</dbReference>
<dbReference type="EMBL" id="NDYI01000006">
    <property type="protein sequence ID" value="OXZ39155.1"/>
    <property type="molecule type" value="Genomic_DNA"/>
</dbReference>
<dbReference type="Gene3D" id="6.20.440.10">
    <property type="match status" value="1"/>
</dbReference>
<evidence type="ECO:0000313" key="11">
    <source>
        <dbReference type="Proteomes" id="UP000215361"/>
    </source>
</evidence>
<dbReference type="AlphaFoldDB" id="A0A133N393"/>
<dbReference type="InterPro" id="IPR015421">
    <property type="entry name" value="PyrdxlP-dep_Trfase_major"/>
</dbReference>
<gene>
    <name evidence="6 10" type="primary">gcvPB</name>
    <name evidence="9" type="ORF">B9N56_02045</name>
    <name evidence="10" type="ORF">FOC70_04175</name>
</gene>
<accession>A0A133N393</accession>
<dbReference type="RefSeq" id="WP_002838552.1">
    <property type="nucleotide sequence ID" value="NZ_CABKMR010000001.1"/>
</dbReference>
<dbReference type="EC" id="1.4.4.2" evidence="6"/>
<comment type="catalytic activity">
    <reaction evidence="5 6">
        <text>N(6)-[(R)-lipoyl]-L-lysyl-[glycine-cleavage complex H protein] + glycine + H(+) = N(6)-[(R)-S(8)-aminomethyldihydrolipoyl]-L-lysyl-[glycine-cleavage complex H protein] + CO2</text>
        <dbReference type="Rhea" id="RHEA:24304"/>
        <dbReference type="Rhea" id="RHEA-COMP:10494"/>
        <dbReference type="Rhea" id="RHEA-COMP:10495"/>
        <dbReference type="ChEBI" id="CHEBI:15378"/>
        <dbReference type="ChEBI" id="CHEBI:16526"/>
        <dbReference type="ChEBI" id="CHEBI:57305"/>
        <dbReference type="ChEBI" id="CHEBI:83099"/>
        <dbReference type="ChEBI" id="CHEBI:83143"/>
        <dbReference type="EC" id="1.4.4.2"/>
    </reaction>
</comment>
<evidence type="ECO:0000313" key="12">
    <source>
        <dbReference type="Proteomes" id="UP000502899"/>
    </source>
</evidence>
<dbReference type="InterPro" id="IPR015422">
    <property type="entry name" value="PyrdxlP-dep_Trfase_small"/>
</dbReference>
<dbReference type="HAMAP" id="MF_00713">
    <property type="entry name" value="GcvPB"/>
    <property type="match status" value="1"/>
</dbReference>
<dbReference type="GO" id="GO:0019464">
    <property type="term" value="P:glycine decarboxylation via glycine cleavage system"/>
    <property type="evidence" value="ECO:0007669"/>
    <property type="project" value="UniProtKB-UniRule"/>
</dbReference>
<comment type="similarity">
    <text evidence="6">Belongs to the GcvP family. C-terminal subunit subfamily.</text>
</comment>
<dbReference type="Proteomes" id="UP000215361">
    <property type="component" value="Unassembled WGS sequence"/>
</dbReference>
<sequence length="484" mass="53451">MAYNKLIFELSQPGRTGYKLPELDVEEKDNLIPEEFLSNEELDLPEVSEVDVVRHYTNLSTLNFGVDTGMYPLGSCTMKYNPKINEEIVANPKLARLHPKQDDYQVQGALEAMYTLQKSLCEVSGMDYMTLQPAAGAHGEITAITIFKKYHEVNGNSEKNEIIVPDSAHGTNPATAAMAGYKVVEVKSNANGVVDVEDLRKVVNEKTAGLMLTNPNTLGLFETKIKEIAEIVHEAGGLLYYDGANANAILGHARPGDMGFDAIHFNVHKTFSTPHGGGGPGAGPVGVKKFLREYLPKPIVEKDGDKYFLDYSMEHSIGRMKDFQGHFGILMRALTYILTMGSDGLKCASTTAVLNANYLQAQLKDDYNLPHDFICKHEFVLGGLKDDCDGQVKTLDVAKRLLDMGFHPPTVYFPLIVHEALMVEPTETEPKQTLDAFVAAMKQIAQEARENKDILLEAPITTVVRRPDETEAAKNLILTFKKGE</sequence>
<reference evidence="9" key="1">
    <citation type="journal article" date="2017" name="J. Clin. Microbiol.">
        <title>Finegoldia magna Isolated from Orthopedic Joint Implant-Associated Infections.</title>
        <authorList>
            <person name="Soderquist B."/>
            <person name="Bjorklund S."/>
            <person name="Hellmark B."/>
            <person name="Jensen A."/>
            <person name="Bruggemann H."/>
        </authorList>
    </citation>
    <scope>NUCLEOTIDE SEQUENCE</scope>
    <source>
        <strain evidence="9">08T492</strain>
    </source>
</reference>
<evidence type="ECO:0000256" key="4">
    <source>
        <dbReference type="ARBA" id="ARBA00023002"/>
    </source>
</evidence>
<dbReference type="FunFam" id="3.90.1150.10:FF:000014">
    <property type="entry name" value="Probable glycine dehydrogenase (decarboxylating) subunit 2"/>
    <property type="match status" value="1"/>
</dbReference>
<evidence type="ECO:0000313" key="10">
    <source>
        <dbReference type="EMBL" id="QKH79601.1"/>
    </source>
</evidence>
<evidence type="ECO:0000256" key="5">
    <source>
        <dbReference type="ARBA" id="ARBA00049026"/>
    </source>
</evidence>
<comment type="cofactor">
    <cofactor evidence="1 6">
        <name>pyridoxal 5'-phosphate</name>
        <dbReference type="ChEBI" id="CHEBI:597326"/>
    </cofactor>
</comment>
<comment type="function">
    <text evidence="2 6">The glycine cleavage system catalyzes the degradation of glycine. The P protein binds the alpha-amino group of glycine through its pyridoxal phosphate cofactor; CO(2) is released and the remaining methylamine moiety is then transferred to the lipoamide cofactor of the H protein.</text>
</comment>
<evidence type="ECO:0000259" key="8">
    <source>
        <dbReference type="Pfam" id="PF21478"/>
    </source>
</evidence>
<keyword evidence="3 6" id="KW-0663">Pyridoxal phosphate</keyword>
<reference evidence="10 12" key="3">
    <citation type="submission" date="2020-05" db="EMBL/GenBank/DDBJ databases">
        <title>FDA dAtabase for Regulatory Grade micrObial Sequences (FDA-ARGOS): Supporting development and validation of Infectious Disease Dx tests.</title>
        <authorList>
            <person name="Pederson C."/>
            <person name="Tallon L."/>
            <person name="Sadzewicz L."/>
            <person name="Zhao X."/>
            <person name="Vavikolanu K."/>
            <person name="Mehta A."/>
            <person name="Aluvathingal J."/>
            <person name="Nadendla S."/>
            <person name="Myers T."/>
            <person name="Yan Y."/>
            <person name="Sichtig H."/>
        </authorList>
    </citation>
    <scope>NUCLEOTIDE SEQUENCE [LARGE SCALE GENOMIC DNA]</scope>
    <source>
        <strain evidence="10 12">FDAARGOS_764</strain>
    </source>
</reference>
<dbReference type="SUPFAM" id="SSF53383">
    <property type="entry name" value="PLP-dependent transferases"/>
    <property type="match status" value="1"/>
</dbReference>
<dbReference type="OMA" id="FPLIVHE"/>
<keyword evidence="4 6" id="KW-0560">Oxidoreductase</keyword>
<dbReference type="InterPro" id="IPR015424">
    <property type="entry name" value="PyrdxlP-dep_Trfase"/>
</dbReference>